<accession>A0A1I7SR87</accession>
<evidence type="ECO:0000313" key="4">
    <source>
        <dbReference type="EMBL" id="CAD5222654.1"/>
    </source>
</evidence>
<sequence length="166" mass="18838">MVQVADILEVGPWDVVLLAFLGYLIYRFFFKKQPEIDFPKAPPRLPPLDMKDMTLEELRPYDGVQDERVLLAVCGNIYDVTRGKDFYGPGGPYEKLAGHDATRALATFDAKAVKDEHDDLEGLTQDDLNDAKEWDEKLRVKYEFVGKLLKPGESPTDYGDRKAAIQ</sequence>
<dbReference type="SMR" id="A0A1I7SR87"/>
<dbReference type="eggNOG" id="KOG1110">
    <property type="taxonomic scope" value="Eukaryota"/>
</dbReference>
<dbReference type="Proteomes" id="UP000095284">
    <property type="component" value="Unplaced"/>
</dbReference>
<dbReference type="InterPro" id="IPR050577">
    <property type="entry name" value="MAPR/NEUFC/NENF-like"/>
</dbReference>
<dbReference type="InterPro" id="IPR001199">
    <property type="entry name" value="Cyt_B5-like_heme/steroid-bd"/>
</dbReference>
<dbReference type="Proteomes" id="UP000582659">
    <property type="component" value="Unassembled WGS sequence"/>
</dbReference>
<gene>
    <name evidence="4" type="ORF">BXYJ_LOCUS7587</name>
</gene>
<organism evidence="6 8">
    <name type="scientific">Bursaphelenchus xylophilus</name>
    <name type="common">Pinewood nematode worm</name>
    <name type="synonym">Aphelenchoides xylophilus</name>
    <dbReference type="NCBI Taxonomy" id="6326"/>
    <lineage>
        <taxon>Eukaryota</taxon>
        <taxon>Metazoa</taxon>
        <taxon>Ecdysozoa</taxon>
        <taxon>Nematoda</taxon>
        <taxon>Chromadorea</taxon>
        <taxon>Rhabditida</taxon>
        <taxon>Tylenchina</taxon>
        <taxon>Tylenchomorpha</taxon>
        <taxon>Aphelenchoidea</taxon>
        <taxon>Aphelenchoididae</taxon>
        <taxon>Bursaphelenchus</taxon>
    </lineage>
</organism>
<evidence type="ECO:0000256" key="1">
    <source>
        <dbReference type="ARBA" id="ARBA00038357"/>
    </source>
</evidence>
<feature type="domain" description="Cytochrome b5 heme-binding" evidence="3">
    <location>
        <begin position="53"/>
        <end position="149"/>
    </location>
</feature>
<dbReference type="Gene3D" id="3.10.120.10">
    <property type="entry name" value="Cytochrome b5-like heme/steroid binding domain"/>
    <property type="match status" value="1"/>
</dbReference>
<comment type="similarity">
    <text evidence="1">Belongs to the cytochrome b5 family. MAPR subfamily.</text>
</comment>
<proteinExistence type="inferred from homology"/>
<dbReference type="InterPro" id="IPR036400">
    <property type="entry name" value="Cyt_B5-like_heme/steroid_sf"/>
</dbReference>
<dbReference type="SMART" id="SM01117">
    <property type="entry name" value="Cyt-b5"/>
    <property type="match status" value="1"/>
</dbReference>
<dbReference type="PANTHER" id="PTHR10281:SF76">
    <property type="entry name" value="CALCUTTA CUP-RELATED"/>
    <property type="match status" value="1"/>
</dbReference>
<dbReference type="Proteomes" id="UP000659654">
    <property type="component" value="Unassembled WGS sequence"/>
</dbReference>
<dbReference type="OrthoDB" id="547796at2759"/>
<dbReference type="EMBL" id="CAJFDI010000003">
    <property type="protein sequence ID" value="CAD5222654.1"/>
    <property type="molecule type" value="Genomic_DNA"/>
</dbReference>
<feature type="transmembrane region" description="Helical" evidence="2">
    <location>
        <begin position="12"/>
        <end position="30"/>
    </location>
</feature>
<dbReference type="SUPFAM" id="SSF55856">
    <property type="entry name" value="Cytochrome b5-like heme/steroid binding domain"/>
    <property type="match status" value="1"/>
</dbReference>
<evidence type="ECO:0000259" key="3">
    <source>
        <dbReference type="SMART" id="SM01117"/>
    </source>
</evidence>
<evidence type="ECO:0000313" key="7">
    <source>
        <dbReference type="Proteomes" id="UP000659654"/>
    </source>
</evidence>
<dbReference type="GO" id="GO:0016020">
    <property type="term" value="C:membrane"/>
    <property type="evidence" value="ECO:0007669"/>
    <property type="project" value="TreeGrafter"/>
</dbReference>
<dbReference type="Pfam" id="PF00173">
    <property type="entry name" value="Cyt-b5"/>
    <property type="match status" value="1"/>
</dbReference>
<keyword evidence="2" id="KW-0812">Transmembrane</keyword>
<dbReference type="EMBL" id="CAJFCV020000003">
    <property type="protein sequence ID" value="CAG9110984.1"/>
    <property type="molecule type" value="Genomic_DNA"/>
</dbReference>
<evidence type="ECO:0000313" key="8">
    <source>
        <dbReference type="WBParaSite" id="BXY_1555100.1"/>
    </source>
</evidence>
<dbReference type="PANTHER" id="PTHR10281">
    <property type="entry name" value="MEMBRANE-ASSOCIATED PROGESTERONE RECEPTOR COMPONENT-RELATED"/>
    <property type="match status" value="1"/>
</dbReference>
<evidence type="ECO:0000313" key="6">
    <source>
        <dbReference type="Proteomes" id="UP000095284"/>
    </source>
</evidence>
<keyword evidence="7" id="KW-1185">Reference proteome</keyword>
<name>A0A1I7SR87_BURXY</name>
<reference evidence="5" key="2">
    <citation type="submission" date="2020-08" db="EMBL/GenBank/DDBJ databases">
        <authorList>
            <person name="Kikuchi T."/>
        </authorList>
    </citation>
    <scope>NUCLEOTIDE SEQUENCE</scope>
    <source>
        <strain evidence="4">Ka4C1</strain>
    </source>
</reference>
<keyword evidence="2" id="KW-0472">Membrane</keyword>
<dbReference type="WBParaSite" id="BXY_1555100.1">
    <property type="protein sequence ID" value="BXY_1555100.1"/>
    <property type="gene ID" value="BXY_1555100"/>
</dbReference>
<reference evidence="8" key="1">
    <citation type="submission" date="2016-11" db="UniProtKB">
        <authorList>
            <consortium name="WormBaseParasite"/>
        </authorList>
    </citation>
    <scope>IDENTIFICATION</scope>
</reference>
<keyword evidence="2" id="KW-1133">Transmembrane helix</keyword>
<dbReference type="FunFam" id="3.10.120.10:FF:000003">
    <property type="entry name" value="membrane-associated progesterone receptor component 1"/>
    <property type="match status" value="1"/>
</dbReference>
<protein>
    <submittedName>
        <fullName evidence="4">(pine wood nematode) hypothetical protein</fullName>
    </submittedName>
    <submittedName>
        <fullName evidence="8">Cytochrome b5 heme-binding domain-containing protein</fullName>
    </submittedName>
</protein>
<evidence type="ECO:0000313" key="5">
    <source>
        <dbReference type="EMBL" id="CAG9110984.1"/>
    </source>
</evidence>
<evidence type="ECO:0000256" key="2">
    <source>
        <dbReference type="SAM" id="Phobius"/>
    </source>
</evidence>
<dbReference type="AlphaFoldDB" id="A0A1I7SR87"/>
<dbReference type="GO" id="GO:0012505">
    <property type="term" value="C:endomembrane system"/>
    <property type="evidence" value="ECO:0007669"/>
    <property type="project" value="TreeGrafter"/>
</dbReference>